<gene>
    <name evidence="1" type="ORF">MUK42_10280</name>
</gene>
<evidence type="ECO:0000313" key="1">
    <source>
        <dbReference type="EMBL" id="URD72364.1"/>
    </source>
</evidence>
<dbReference type="AlphaFoldDB" id="A0A9E7E8E9"/>
<accession>A0A9E7E8E9</accession>
<reference evidence="1" key="1">
    <citation type="submission" date="2022-05" db="EMBL/GenBank/DDBJ databases">
        <title>The Musa troglodytarum L. genome provides insights into the mechanism of non-climacteric behaviour and enrichment of carotenoids.</title>
        <authorList>
            <person name="Wang J."/>
        </authorList>
    </citation>
    <scope>NUCLEOTIDE SEQUENCE</scope>
    <source>
        <tissue evidence="1">Leaf</tissue>
    </source>
</reference>
<protein>
    <submittedName>
        <fullName evidence="1">Uncharacterized protein</fullName>
    </submittedName>
</protein>
<proteinExistence type="predicted"/>
<keyword evidence="2" id="KW-1185">Reference proteome</keyword>
<organism evidence="1 2">
    <name type="scientific">Musa troglodytarum</name>
    <name type="common">fe'i banana</name>
    <dbReference type="NCBI Taxonomy" id="320322"/>
    <lineage>
        <taxon>Eukaryota</taxon>
        <taxon>Viridiplantae</taxon>
        <taxon>Streptophyta</taxon>
        <taxon>Embryophyta</taxon>
        <taxon>Tracheophyta</taxon>
        <taxon>Spermatophyta</taxon>
        <taxon>Magnoliopsida</taxon>
        <taxon>Liliopsida</taxon>
        <taxon>Zingiberales</taxon>
        <taxon>Musaceae</taxon>
        <taxon>Musa</taxon>
    </lineage>
</organism>
<sequence length="114" mass="12406">MGRAHGRWGPSKQGNGSTTALDLLALIARPILGPIRPMNGSFSSFIPNPSTVLKPKPLSTRFSSCFCHHHHQHDLMLVVGTVCCLDHILQLFGDVNSENSSRLVGPTNETNHLI</sequence>
<dbReference type="Proteomes" id="UP001055439">
    <property type="component" value="Chromosome 1"/>
</dbReference>
<dbReference type="EMBL" id="CP097502">
    <property type="protein sequence ID" value="URD72364.1"/>
    <property type="molecule type" value="Genomic_DNA"/>
</dbReference>
<evidence type="ECO:0000313" key="2">
    <source>
        <dbReference type="Proteomes" id="UP001055439"/>
    </source>
</evidence>
<name>A0A9E7E8E9_9LILI</name>